<protein>
    <recommendedName>
        <fullName evidence="6">Dynamin N-terminal domain-containing protein</fullName>
    </recommendedName>
</protein>
<dbReference type="OrthoDB" id="1100581at2"/>
<evidence type="ECO:0000313" key="7">
    <source>
        <dbReference type="EMBL" id="AAP77702.1"/>
    </source>
</evidence>
<dbReference type="STRING" id="235279.HH_1105"/>
<accession>Q7VH62</accession>
<dbReference type="SUPFAM" id="SSF52540">
    <property type="entry name" value="P-loop containing nucleoside triphosphate hydrolases"/>
    <property type="match status" value="1"/>
</dbReference>
<dbReference type="GO" id="GO:0003924">
    <property type="term" value="F:GTPase activity"/>
    <property type="evidence" value="ECO:0007669"/>
    <property type="project" value="InterPro"/>
</dbReference>
<feature type="domain" description="Dynamin N-terminal" evidence="6">
    <location>
        <begin position="196"/>
        <end position="394"/>
    </location>
</feature>
<dbReference type="eggNOG" id="COG0699">
    <property type="taxonomic scope" value="Bacteria"/>
</dbReference>
<dbReference type="Proteomes" id="UP000002495">
    <property type="component" value="Chromosome"/>
</dbReference>
<keyword evidence="3" id="KW-0378">Hydrolase</keyword>
<dbReference type="InterPro" id="IPR027417">
    <property type="entry name" value="P-loop_NTPase"/>
</dbReference>
<proteinExistence type="predicted"/>
<evidence type="ECO:0000256" key="3">
    <source>
        <dbReference type="ARBA" id="ARBA00022801"/>
    </source>
</evidence>
<dbReference type="InterPro" id="IPR045063">
    <property type="entry name" value="Dynamin_N"/>
</dbReference>
<reference evidence="7 8" key="1">
    <citation type="journal article" date="2003" name="Proc. Natl. Acad. Sci. U.S.A.">
        <title>The complete genome sequence of the carcinogenic bacterium Helicobacter hepaticus.</title>
        <authorList>
            <person name="Suerbaum S."/>
            <person name="Josenhans C."/>
            <person name="Sterzenbach T."/>
            <person name="Drescher B."/>
            <person name="Brandt P."/>
            <person name="Bell M."/>
            <person name="Droege M."/>
            <person name="Fartmann B."/>
            <person name="Fischer H.-P."/>
            <person name="Ge Z."/>
            <person name="Hoerster A."/>
            <person name="Holland R."/>
            <person name="Klein K."/>
            <person name="Koenig J."/>
            <person name="Macko L."/>
            <person name="Mendz G.L."/>
            <person name="Nyakatura G."/>
            <person name="Schauer D.B."/>
            <person name="Shen Z."/>
            <person name="Weber J."/>
            <person name="Frosch M."/>
            <person name="Fox J.G."/>
        </authorList>
    </citation>
    <scope>NUCLEOTIDE SEQUENCE [LARGE SCALE GENOMIC DNA]</scope>
    <source>
        <strain evidence="8">ATCC 51449 / 3B1</strain>
    </source>
</reference>
<comment type="subcellular location">
    <subcellularLocation>
        <location evidence="1">Membrane</location>
    </subcellularLocation>
</comment>
<dbReference type="Pfam" id="PF00350">
    <property type="entry name" value="Dynamin_N"/>
    <property type="match status" value="1"/>
</dbReference>
<gene>
    <name evidence="7" type="ordered locus">HH_1105</name>
</gene>
<keyword evidence="5" id="KW-0472">Membrane</keyword>
<dbReference type="GO" id="GO:0005525">
    <property type="term" value="F:GTP binding"/>
    <property type="evidence" value="ECO:0007669"/>
    <property type="project" value="UniProtKB-KW"/>
</dbReference>
<evidence type="ECO:0000256" key="4">
    <source>
        <dbReference type="ARBA" id="ARBA00023134"/>
    </source>
</evidence>
<dbReference type="InterPro" id="IPR027094">
    <property type="entry name" value="Mitofusin_fam"/>
</dbReference>
<organism evidence="7 8">
    <name type="scientific">Helicobacter hepaticus (strain ATCC 51449 / 3B1)</name>
    <dbReference type="NCBI Taxonomy" id="235279"/>
    <lineage>
        <taxon>Bacteria</taxon>
        <taxon>Pseudomonadati</taxon>
        <taxon>Campylobacterota</taxon>
        <taxon>Epsilonproteobacteria</taxon>
        <taxon>Campylobacterales</taxon>
        <taxon>Helicobacteraceae</taxon>
        <taxon>Helicobacter</taxon>
    </lineage>
</organism>
<keyword evidence="2" id="KW-0547">Nucleotide-binding</keyword>
<name>Q7VH62_HELHP</name>
<dbReference type="RefSeq" id="WP_011115945.1">
    <property type="nucleotide sequence ID" value="NC_004917.1"/>
</dbReference>
<dbReference type="HOGENOM" id="CLU_019605_0_0_7"/>
<evidence type="ECO:0000259" key="6">
    <source>
        <dbReference type="Pfam" id="PF00350"/>
    </source>
</evidence>
<evidence type="ECO:0000256" key="5">
    <source>
        <dbReference type="ARBA" id="ARBA00023136"/>
    </source>
</evidence>
<dbReference type="EMBL" id="AE017125">
    <property type="protein sequence ID" value="AAP77702.1"/>
    <property type="molecule type" value="Genomic_DNA"/>
</dbReference>
<dbReference type="KEGG" id="hhe:HH_1105"/>
<dbReference type="PANTHER" id="PTHR10465:SF0">
    <property type="entry name" value="SARCALUMENIN"/>
    <property type="match status" value="1"/>
</dbReference>
<dbReference type="GO" id="GO:0016020">
    <property type="term" value="C:membrane"/>
    <property type="evidence" value="ECO:0007669"/>
    <property type="project" value="UniProtKB-SubCell"/>
</dbReference>
<sequence>MPILQHFFETFHSAQPPLPMEKIQDSIFNTLSPQALSILLCTNERNIALFMQCQSFIKILESLHISQINSQLDAYASNEDKSMILSALLKDVFTLQATIIEYNPHFFEELLPFFIQLNLAHIIDDFELDLFASLKNTFYSQKTSQKVDTKEIRSLKSLHSALALLHNNLSPLLPQETLKNSLTHIMEKLENQHFSIGITGVLSAGKSTFLNALLSQEILGSSSVPETANLTILRYGESAGARVHFWSKEQWADLCEQSAYDTNLKAFIEESQAHFGTQLDTFITQPHTTKDIQTHELSIYTSANHQSKFCNLIQEVELFTPLSFLKNGVEIVDTPGLDDPITKREEITRSYIQHCDVLIHVMNASCAATQVDIDFILESLLEQNISRLLVVLTRIDLLTPQELDSSLEYTKSSLIAQLKKAHYKGDIESIINRIDFIPLAGYAALLYRTNADTSNLSLTLEQCGILKIESYLQKMLLGEDSLKAKDMLYLAYKATLKVAQDTEEIINLESSLLNANGEELEELIAQDKAHNDALMRELYELEEHLSALHNELSEFLKSLELFSANTLSKASMLIKDKVFNDIIYDYTRGAKPDTNALHKMIELGLKDCFADVGREYKYKLGKKIAQLKSAITLSEELDSPPPHIHFQLKNAQISAITQELLSALPSLVRSFNKSSQNKLSNALDKLFADMFSSFSEIIQNKNKDIAALFLAHFHEITQCAKNHIQMQIAYKQESLNAALAKRESGDTQALKDALYTKREQLTGIINELMQGLHSLQ</sequence>
<evidence type="ECO:0000313" key="8">
    <source>
        <dbReference type="Proteomes" id="UP000002495"/>
    </source>
</evidence>
<keyword evidence="8" id="KW-1185">Reference proteome</keyword>
<dbReference type="CDD" id="cd09912">
    <property type="entry name" value="DLP_2"/>
    <property type="match status" value="1"/>
</dbReference>
<keyword evidence="4" id="KW-0342">GTP-binding</keyword>
<evidence type="ECO:0000256" key="2">
    <source>
        <dbReference type="ARBA" id="ARBA00022741"/>
    </source>
</evidence>
<dbReference type="AlphaFoldDB" id="Q7VH62"/>
<dbReference type="Gene3D" id="3.40.50.300">
    <property type="entry name" value="P-loop containing nucleotide triphosphate hydrolases"/>
    <property type="match status" value="1"/>
</dbReference>
<evidence type="ECO:0000256" key="1">
    <source>
        <dbReference type="ARBA" id="ARBA00004370"/>
    </source>
</evidence>
<dbReference type="PANTHER" id="PTHR10465">
    <property type="entry name" value="TRANSMEMBRANE GTPASE FZO1"/>
    <property type="match status" value="1"/>
</dbReference>